<keyword evidence="9" id="KW-1185">Reference proteome</keyword>
<dbReference type="InterPro" id="IPR008929">
    <property type="entry name" value="Chondroitin_lyas"/>
</dbReference>
<dbReference type="Gene3D" id="2.60.220.10">
    <property type="entry name" value="Polysaccharide lyase family 8-like, C-terminal"/>
    <property type="match status" value="1"/>
</dbReference>
<dbReference type="RefSeq" id="WP_115850993.1">
    <property type="nucleotide sequence ID" value="NZ_QTUC01000001.1"/>
</dbReference>
<gene>
    <name evidence="8" type="ORF">DFJ64_2995</name>
</gene>
<comment type="caution">
    <text evidence="8">The sequence shown here is derived from an EMBL/GenBank/DDBJ whole genome shotgun (WGS) entry which is preliminary data.</text>
</comment>
<feature type="active site" evidence="4">
    <location>
        <position position="286"/>
    </location>
</feature>
<dbReference type="EMBL" id="QTUC01000001">
    <property type="protein sequence ID" value="REF37551.1"/>
    <property type="molecule type" value="Genomic_DNA"/>
</dbReference>
<dbReference type="PANTHER" id="PTHR38481:SF1">
    <property type="entry name" value="HYALURONATE LYASE"/>
    <property type="match status" value="1"/>
</dbReference>
<dbReference type="Pfam" id="PF08124">
    <property type="entry name" value="Lyase_8_N"/>
    <property type="match status" value="1"/>
</dbReference>
<evidence type="ECO:0000259" key="7">
    <source>
        <dbReference type="Pfam" id="PF08124"/>
    </source>
</evidence>
<dbReference type="SUPFAM" id="SSF49863">
    <property type="entry name" value="Hyaluronate lyase-like, C-terminal domain"/>
    <property type="match status" value="1"/>
</dbReference>
<evidence type="ECO:0000259" key="6">
    <source>
        <dbReference type="Pfam" id="PF02884"/>
    </source>
</evidence>
<name>A0A3D9VJM7_THECX</name>
<sequence length="802" mass="87069">MATRPAPHDAPAHDGLHRWAPTRRQVLLGAAAAAVLADQGFRAGPAVADDGDVFDSLRRTWVRLLTGGDDLDPNEPAVAAALRRLENTVQGHLDNLVRSPDRDRVFADLSMDNDAHVSSTLVNLARMATAWATRGNRFYGDEDLLADILAGLETVNELGYYAGREEFGNWWSWEIGASRPLADAMCLLYDHLSPDALQRYAAAIDWFVPDPWYMMHGDRRGLSTGANRVDLCQAVAVRGIALKDADKVIRARDGLSDVWQYVTTGDGFYRDGSFIQHTWVAYTGTYGVVLLGGLSKLFALLADSPYEVSDPSRHNLVDAVERTYAPVIHDARMMDFVRGRAISRANETDHTNAYQAVEAILRLALGVESAVADRWRARVAGWLERDAFGDMLANASVPAAALVTELRRSGVEPAPEPVGHNLFPGMARAVHRRPGWAFAISMASTRIAYYECGNGENDRGYHTGSGMTYLYDADNGQYTDAFWPTVDLYRLPGITVDKKPLPDRAGGQWGEARPPTATWVGGATLDGYATVGQHLEGPESPMRALKSWFCLDEYVVALGAGITGSSGHAVESIVENRNLHADGTNELTVNGRVRATTLGAEETVERVRWAHLEGVAGYLFPAGGSLRVLREERTGAWRDINTGGPTTPLTRRYVTLWFDHGVDPTDATYAYAVVPGASRARTAELADAPGFQILANTAAVQAIRAPRLGVVAANFWQPGSIGRITVDQPCAVLVRERAGTLEVAVADPTQEGTSVTVTLDRRGYDTVEADDTVTVLSTSPTVRLRVAVTGSAGATHRATLRR</sequence>
<feature type="domain" description="Polysaccharide lyase 8 N-terminal alpha-helical" evidence="7">
    <location>
        <begin position="61"/>
        <end position="380"/>
    </location>
</feature>
<dbReference type="InterPro" id="IPR003159">
    <property type="entry name" value="Lyase_8_central_dom"/>
</dbReference>
<evidence type="ECO:0000256" key="1">
    <source>
        <dbReference type="ARBA" id="ARBA00006699"/>
    </source>
</evidence>
<evidence type="ECO:0000313" key="8">
    <source>
        <dbReference type="EMBL" id="REF37551.1"/>
    </source>
</evidence>
<dbReference type="AlphaFoldDB" id="A0A3D9VJM7"/>
<evidence type="ECO:0000313" key="9">
    <source>
        <dbReference type="Proteomes" id="UP000256485"/>
    </source>
</evidence>
<protein>
    <submittedName>
        <fullName evidence="8">Hyaluronate lyase</fullName>
    </submittedName>
</protein>
<dbReference type="Proteomes" id="UP000256485">
    <property type="component" value="Unassembled WGS sequence"/>
</dbReference>
<keyword evidence="2" id="KW-0732">Signal</keyword>
<feature type="domain" description="Polysaccharide lyase family 8 central" evidence="5">
    <location>
        <begin position="420"/>
        <end position="678"/>
    </location>
</feature>
<reference evidence="8 9" key="1">
    <citation type="submission" date="2018-08" db="EMBL/GenBank/DDBJ databases">
        <title>Sequencing the genomes of 1000 actinobacteria strains.</title>
        <authorList>
            <person name="Klenk H.-P."/>
        </authorList>
    </citation>
    <scope>NUCLEOTIDE SEQUENCE [LARGE SCALE GENOMIC DNA]</scope>
    <source>
        <strain evidence="8 9">DSM 22891</strain>
    </source>
</reference>
<dbReference type="InterPro" id="IPR014718">
    <property type="entry name" value="GH-type_carb-bd"/>
</dbReference>
<dbReference type="InterPro" id="IPR004103">
    <property type="entry name" value="Lyase_8_C"/>
</dbReference>
<comment type="similarity">
    <text evidence="1">Belongs to the polysaccharide lyase 8 family.</text>
</comment>
<evidence type="ECO:0000256" key="2">
    <source>
        <dbReference type="ARBA" id="ARBA00022729"/>
    </source>
</evidence>
<feature type="active site" evidence="4">
    <location>
        <position position="277"/>
    </location>
</feature>
<dbReference type="OrthoDB" id="6636047at2"/>
<dbReference type="Gene3D" id="2.70.98.10">
    <property type="match status" value="1"/>
</dbReference>
<dbReference type="GO" id="GO:0016837">
    <property type="term" value="F:carbon-oxygen lyase activity, acting on polysaccharides"/>
    <property type="evidence" value="ECO:0007669"/>
    <property type="project" value="UniProtKB-ARBA"/>
</dbReference>
<dbReference type="InterPro" id="IPR011071">
    <property type="entry name" value="Lyase_8-like_C"/>
</dbReference>
<evidence type="ECO:0000259" key="5">
    <source>
        <dbReference type="Pfam" id="PF02278"/>
    </source>
</evidence>
<dbReference type="CDD" id="cd01083">
    <property type="entry name" value="GAG_Lyase"/>
    <property type="match status" value="1"/>
</dbReference>
<dbReference type="GO" id="GO:0005975">
    <property type="term" value="P:carbohydrate metabolic process"/>
    <property type="evidence" value="ECO:0007669"/>
    <property type="project" value="InterPro"/>
</dbReference>
<evidence type="ECO:0000256" key="3">
    <source>
        <dbReference type="ARBA" id="ARBA00023239"/>
    </source>
</evidence>
<organism evidence="8 9">
    <name type="scientific">Thermasporomyces composti</name>
    <dbReference type="NCBI Taxonomy" id="696763"/>
    <lineage>
        <taxon>Bacteria</taxon>
        <taxon>Bacillati</taxon>
        <taxon>Actinomycetota</taxon>
        <taxon>Actinomycetes</taxon>
        <taxon>Propionibacteriales</taxon>
        <taxon>Nocardioidaceae</taxon>
        <taxon>Thermasporomyces</taxon>
    </lineage>
</organism>
<evidence type="ECO:0000256" key="4">
    <source>
        <dbReference type="PIRSR" id="PIRSR638970-1"/>
    </source>
</evidence>
<dbReference type="SMR" id="A0A3D9VJM7"/>
<dbReference type="InterPro" id="IPR038970">
    <property type="entry name" value="Lyase_8"/>
</dbReference>
<dbReference type="GO" id="GO:0005576">
    <property type="term" value="C:extracellular region"/>
    <property type="evidence" value="ECO:0007669"/>
    <property type="project" value="InterPro"/>
</dbReference>
<dbReference type="InterPro" id="IPR006311">
    <property type="entry name" value="TAT_signal"/>
</dbReference>
<dbReference type="Pfam" id="PF02278">
    <property type="entry name" value="Lyase_8"/>
    <property type="match status" value="1"/>
</dbReference>
<dbReference type="SUPFAM" id="SSF48230">
    <property type="entry name" value="Chondroitin AC/alginate lyase"/>
    <property type="match status" value="1"/>
</dbReference>
<dbReference type="InterPro" id="IPR011013">
    <property type="entry name" value="Gal_mutarotase_sf_dom"/>
</dbReference>
<dbReference type="SUPFAM" id="SSF74650">
    <property type="entry name" value="Galactose mutarotase-like"/>
    <property type="match status" value="1"/>
</dbReference>
<dbReference type="Pfam" id="PF02884">
    <property type="entry name" value="Lyase_8_C"/>
    <property type="match status" value="1"/>
</dbReference>
<feature type="active site" evidence="4">
    <location>
        <position position="340"/>
    </location>
</feature>
<proteinExistence type="inferred from homology"/>
<dbReference type="PANTHER" id="PTHR38481">
    <property type="entry name" value="HYALURONATE LYASE"/>
    <property type="match status" value="1"/>
</dbReference>
<dbReference type="PROSITE" id="PS51318">
    <property type="entry name" value="TAT"/>
    <property type="match status" value="1"/>
</dbReference>
<feature type="domain" description="Polysaccharide lyase family 8 C-terminal" evidence="6">
    <location>
        <begin position="692"/>
        <end position="756"/>
    </location>
</feature>
<dbReference type="InterPro" id="IPR012970">
    <property type="entry name" value="Lyase_8_alpha_N"/>
</dbReference>
<dbReference type="Gene3D" id="1.50.10.100">
    <property type="entry name" value="Chondroitin AC/alginate lyase"/>
    <property type="match status" value="1"/>
</dbReference>
<dbReference type="GO" id="GO:0030246">
    <property type="term" value="F:carbohydrate binding"/>
    <property type="evidence" value="ECO:0007669"/>
    <property type="project" value="InterPro"/>
</dbReference>
<accession>A0A3D9VJM7</accession>
<keyword evidence="3 8" id="KW-0456">Lyase</keyword>